<reference evidence="1 2" key="1">
    <citation type="submission" date="2022-10" db="EMBL/GenBank/DDBJ databases">
        <title>Kaistella sp. BT-6-1-3.</title>
        <authorList>
            <person name="Ai J."/>
            <person name="Deng Z."/>
        </authorList>
    </citation>
    <scope>NUCLEOTIDE SEQUENCE [LARGE SCALE GENOMIC DNA]</scope>
    <source>
        <strain evidence="1 2">BT6-1-3</strain>
    </source>
</reference>
<evidence type="ECO:0000313" key="2">
    <source>
        <dbReference type="Proteomes" id="UP001209107"/>
    </source>
</evidence>
<dbReference type="Proteomes" id="UP001209107">
    <property type="component" value="Unassembled WGS sequence"/>
</dbReference>
<sequence>MKRILISTIAVSALLFNISCDTDFDQDVSSIVVSKGDADFTKYVALGNSLTSGYRDNALYIDGQNESYPSMIAQQMQLAGGGAFKQPMMPNNTGGFTNLPGFAGKLNLQVVNGALSPVPSAPAAALDNVTPGGPYQNLGVPGAKSFHLGAAGYGNMAGLATGQANPYYVRFATSGTSSVIGDAVAQAPTFFSLWIGNNDVLSYATSGGTGVDQTGNTNPATYGSNDITDPNVFASVISGYVNALTANGAKGVMANIPNVTSIPFFTRVPYNPLTPALLGSNITALNSGLYGPLKQALTAFGAGDRINLLSATSANPLLIVDNSLTNLSAQLTLALTPSLGVQTATAFGQIYGQARQATSEDLVLLSTSSVIGTPVAGAPASINLNGISYPLANQYILTNTEKNKVLTATAAYNASLKAIATSKGLAFVDANAKMIELSKASGIQFDGVKYTATFVTGGTFSLDGVHLTGRGYALIANEFIKAINTTYKSTLPMVNVNSYSGVKFP</sequence>
<dbReference type="EMBL" id="JAPCHZ010000002">
    <property type="protein sequence ID" value="MCW4451641.1"/>
    <property type="molecule type" value="Genomic_DNA"/>
</dbReference>
<evidence type="ECO:0000313" key="1">
    <source>
        <dbReference type="EMBL" id="MCW4451641.1"/>
    </source>
</evidence>
<proteinExistence type="predicted"/>
<accession>A0ABT3JMB7</accession>
<gene>
    <name evidence="1" type="ORF">OK344_05405</name>
</gene>
<comment type="caution">
    <text evidence="1">The sequence shown here is derived from an EMBL/GenBank/DDBJ whole genome shotgun (WGS) entry which is preliminary data.</text>
</comment>
<dbReference type="InterPro" id="IPR036514">
    <property type="entry name" value="SGNH_hydro_sf"/>
</dbReference>
<organism evidence="1 2">
    <name type="scientific">Kaistella yananensis</name>
    <dbReference type="NCBI Taxonomy" id="2989820"/>
    <lineage>
        <taxon>Bacteria</taxon>
        <taxon>Pseudomonadati</taxon>
        <taxon>Bacteroidota</taxon>
        <taxon>Flavobacteriia</taxon>
        <taxon>Flavobacteriales</taxon>
        <taxon>Weeksellaceae</taxon>
        <taxon>Chryseobacterium group</taxon>
        <taxon>Kaistella</taxon>
    </lineage>
</organism>
<keyword evidence="2" id="KW-1185">Reference proteome</keyword>
<dbReference type="RefSeq" id="WP_265143822.1">
    <property type="nucleotide sequence ID" value="NZ_JAPCHZ010000002.1"/>
</dbReference>
<name>A0ABT3JMB7_9FLAO</name>
<dbReference type="SUPFAM" id="SSF52266">
    <property type="entry name" value="SGNH hydrolase"/>
    <property type="match status" value="2"/>
</dbReference>
<protein>
    <submittedName>
        <fullName evidence="1">G-D-S-L family lipolytic protein</fullName>
    </submittedName>
</protein>
<dbReference type="Gene3D" id="3.40.50.1110">
    <property type="entry name" value="SGNH hydrolase"/>
    <property type="match status" value="2"/>
</dbReference>